<feature type="transmembrane region" description="Helical" evidence="1">
    <location>
        <begin position="33"/>
        <end position="53"/>
    </location>
</feature>
<evidence type="ECO:0000313" key="2">
    <source>
        <dbReference type="EMBL" id="OIQ93552.1"/>
    </source>
</evidence>
<proteinExistence type="predicted"/>
<dbReference type="EMBL" id="MLJW01000205">
    <property type="protein sequence ID" value="OIQ93552.1"/>
    <property type="molecule type" value="Genomic_DNA"/>
</dbReference>
<keyword evidence="1" id="KW-0812">Transmembrane</keyword>
<comment type="caution">
    <text evidence="2">The sequence shown here is derived from an EMBL/GenBank/DDBJ whole genome shotgun (WGS) entry which is preliminary data.</text>
</comment>
<name>A0A1J5RBU2_9ZZZZ</name>
<feature type="transmembrane region" description="Helical" evidence="1">
    <location>
        <begin position="7"/>
        <end position="27"/>
    </location>
</feature>
<gene>
    <name evidence="2" type="ORF">GALL_245120</name>
</gene>
<reference evidence="2" key="1">
    <citation type="submission" date="2016-10" db="EMBL/GenBank/DDBJ databases">
        <title>Sequence of Gallionella enrichment culture.</title>
        <authorList>
            <person name="Poehlein A."/>
            <person name="Muehling M."/>
            <person name="Daniel R."/>
        </authorList>
    </citation>
    <scope>NUCLEOTIDE SEQUENCE</scope>
</reference>
<sequence length="58" mass="6239">MHHFDLVHMIVSSLVHGLVYAAIFKLFHHLSLAGALIAAAVGVAVVWLAVALLRPQRG</sequence>
<evidence type="ECO:0000256" key="1">
    <source>
        <dbReference type="SAM" id="Phobius"/>
    </source>
</evidence>
<protein>
    <submittedName>
        <fullName evidence="2">Uncharacterized protein</fullName>
    </submittedName>
</protein>
<dbReference type="AlphaFoldDB" id="A0A1J5RBU2"/>
<keyword evidence="1" id="KW-1133">Transmembrane helix</keyword>
<keyword evidence="1" id="KW-0472">Membrane</keyword>
<accession>A0A1J5RBU2</accession>
<organism evidence="2">
    <name type="scientific">mine drainage metagenome</name>
    <dbReference type="NCBI Taxonomy" id="410659"/>
    <lineage>
        <taxon>unclassified sequences</taxon>
        <taxon>metagenomes</taxon>
        <taxon>ecological metagenomes</taxon>
    </lineage>
</organism>